<accession>A0A9P4VTQ3</accession>
<dbReference type="AlphaFoldDB" id="A0A9P4VTQ3"/>
<feature type="domain" description="N-acetyltransferase" evidence="1">
    <location>
        <begin position="121"/>
        <end position="171"/>
    </location>
</feature>
<feature type="non-terminal residue" evidence="2">
    <location>
        <position position="1"/>
    </location>
</feature>
<evidence type="ECO:0000313" key="3">
    <source>
        <dbReference type="Proteomes" id="UP000799429"/>
    </source>
</evidence>
<comment type="caution">
    <text evidence="2">The sequence shown here is derived from an EMBL/GenBank/DDBJ whole genome shotgun (WGS) entry which is preliminary data.</text>
</comment>
<dbReference type="InterPro" id="IPR016181">
    <property type="entry name" value="Acyl_CoA_acyltransferase"/>
</dbReference>
<dbReference type="GO" id="GO:0016747">
    <property type="term" value="F:acyltransferase activity, transferring groups other than amino-acyl groups"/>
    <property type="evidence" value="ECO:0007669"/>
    <property type="project" value="InterPro"/>
</dbReference>
<dbReference type="Pfam" id="PF13508">
    <property type="entry name" value="Acetyltransf_7"/>
    <property type="match status" value="1"/>
</dbReference>
<evidence type="ECO:0000259" key="1">
    <source>
        <dbReference type="Pfam" id="PF13508"/>
    </source>
</evidence>
<keyword evidence="3" id="KW-1185">Reference proteome</keyword>
<dbReference type="Gene3D" id="3.40.630.30">
    <property type="match status" value="1"/>
</dbReference>
<organism evidence="2 3">
    <name type="scientific">Patellaria atrata CBS 101060</name>
    <dbReference type="NCBI Taxonomy" id="1346257"/>
    <lineage>
        <taxon>Eukaryota</taxon>
        <taxon>Fungi</taxon>
        <taxon>Dikarya</taxon>
        <taxon>Ascomycota</taxon>
        <taxon>Pezizomycotina</taxon>
        <taxon>Dothideomycetes</taxon>
        <taxon>Dothideomycetes incertae sedis</taxon>
        <taxon>Patellariales</taxon>
        <taxon>Patellariaceae</taxon>
        <taxon>Patellaria</taxon>
    </lineage>
</organism>
<dbReference type="OrthoDB" id="64477at2759"/>
<proteinExistence type="predicted"/>
<gene>
    <name evidence="2" type="ORF">M501DRAFT_932661</name>
</gene>
<name>A0A9P4VTQ3_9PEZI</name>
<sequence length="194" mass="21740">TASPQIRASLTALDVGAHIWCRPYLTLSPHCFVLDDGDGRPVGYVIGVQHTSEYVRNVKGNYLPSLKIASVGSPVNSPPHEAEKDYKDPGLIIELHKVLQTPELMLHEKHPRILETWPAHLHIDILPSHQRQGWGRKMIEHFCNAVEKGVHVVVNGKNEGAFKFYEKVGFERYREGEGQDGVRSDGTVCFVRDG</sequence>
<dbReference type="SUPFAM" id="SSF55729">
    <property type="entry name" value="Acyl-CoA N-acyltransferases (Nat)"/>
    <property type="match status" value="1"/>
</dbReference>
<dbReference type="InterPro" id="IPR000182">
    <property type="entry name" value="GNAT_dom"/>
</dbReference>
<dbReference type="EMBL" id="MU006094">
    <property type="protein sequence ID" value="KAF2839804.1"/>
    <property type="molecule type" value="Genomic_DNA"/>
</dbReference>
<dbReference type="Proteomes" id="UP000799429">
    <property type="component" value="Unassembled WGS sequence"/>
</dbReference>
<protein>
    <recommendedName>
        <fullName evidence="1">N-acetyltransferase domain-containing protein</fullName>
    </recommendedName>
</protein>
<evidence type="ECO:0000313" key="2">
    <source>
        <dbReference type="EMBL" id="KAF2839804.1"/>
    </source>
</evidence>
<reference evidence="2" key="1">
    <citation type="journal article" date="2020" name="Stud. Mycol.">
        <title>101 Dothideomycetes genomes: a test case for predicting lifestyles and emergence of pathogens.</title>
        <authorList>
            <person name="Haridas S."/>
            <person name="Albert R."/>
            <person name="Binder M."/>
            <person name="Bloem J."/>
            <person name="Labutti K."/>
            <person name="Salamov A."/>
            <person name="Andreopoulos B."/>
            <person name="Baker S."/>
            <person name="Barry K."/>
            <person name="Bills G."/>
            <person name="Bluhm B."/>
            <person name="Cannon C."/>
            <person name="Castanera R."/>
            <person name="Culley D."/>
            <person name="Daum C."/>
            <person name="Ezra D."/>
            <person name="Gonzalez J."/>
            <person name="Henrissat B."/>
            <person name="Kuo A."/>
            <person name="Liang C."/>
            <person name="Lipzen A."/>
            <person name="Lutzoni F."/>
            <person name="Magnuson J."/>
            <person name="Mondo S."/>
            <person name="Nolan M."/>
            <person name="Ohm R."/>
            <person name="Pangilinan J."/>
            <person name="Park H.-J."/>
            <person name="Ramirez L."/>
            <person name="Alfaro M."/>
            <person name="Sun H."/>
            <person name="Tritt A."/>
            <person name="Yoshinaga Y."/>
            <person name="Zwiers L.-H."/>
            <person name="Turgeon B."/>
            <person name="Goodwin S."/>
            <person name="Spatafora J."/>
            <person name="Crous P."/>
            <person name="Grigoriev I."/>
        </authorList>
    </citation>
    <scope>NUCLEOTIDE SEQUENCE</scope>
    <source>
        <strain evidence="2">CBS 101060</strain>
    </source>
</reference>